<comment type="caution">
    <text evidence="12">The sequence shown here is derived from an EMBL/GenBank/DDBJ whole genome shotgun (WGS) entry which is preliminary data.</text>
</comment>
<keyword evidence="6" id="KW-0408">Iron</keyword>
<dbReference type="SFLD" id="SFLDF00288">
    <property type="entry name" value="HemN-like__clustered_with_nucl"/>
    <property type="match status" value="1"/>
</dbReference>
<dbReference type="GO" id="GO:0051539">
    <property type="term" value="F:4 iron, 4 sulfur cluster binding"/>
    <property type="evidence" value="ECO:0007669"/>
    <property type="project" value="InterPro"/>
</dbReference>
<evidence type="ECO:0000256" key="10">
    <source>
        <dbReference type="ARBA" id="ARBA00045130"/>
    </source>
</evidence>
<evidence type="ECO:0000256" key="9">
    <source>
        <dbReference type="ARBA" id="ARBA00033094"/>
    </source>
</evidence>
<dbReference type="PANTHER" id="PTHR13932">
    <property type="entry name" value="COPROPORPHYRINIGEN III OXIDASE"/>
    <property type="match status" value="1"/>
</dbReference>
<evidence type="ECO:0000313" key="12">
    <source>
        <dbReference type="EMBL" id="PIK41850.1"/>
    </source>
</evidence>
<keyword evidence="8" id="KW-0143">Chaperone</keyword>
<dbReference type="PROSITE" id="PS51918">
    <property type="entry name" value="RADICAL_SAM"/>
    <property type="match status" value="1"/>
</dbReference>
<dbReference type="Proteomes" id="UP000230750">
    <property type="component" value="Unassembled WGS sequence"/>
</dbReference>
<evidence type="ECO:0000256" key="1">
    <source>
        <dbReference type="ARBA" id="ARBA00006100"/>
    </source>
</evidence>
<sequence length="455" mass="51026">MLSKRRGILHLLYGVRSLSANITNKNKVEELMDSKHVPQDKEATLYIHWPYCQKRCHYCNFNKYISQNVDHEKMKKYLVRETKTLLSMSGVERVKSIFFGGGTPSLAEPGTISAIVDCIRDTVAMAPDAEVSMEANPTSAEWFRLSEFKTAGINRLSLGVQSFKDSFLTLLGRNHSSLDALRALEAAKTLFPGKVSLDLIFGIPNQTLTDWKEDLEGVLKVCDNHISLYQLTLERGTNLFKWHQAGDVSLPDADETADMYQIALDTMAEAGFRRYEVSNFVRDDSVSIHNLSYWTGGQYIGVGPGAHGRFALPGGNNRESFYGQREARVQTLEPNSWMCEVEKFGHATCKRVKLSQLDSLKELIMTGLRTDRGIANRTWMQLSGGKSLIDIFGNCQTLNTLGERGLLELTCNSFRVTDKGLIVLDSIIPDVLNGLDSFYARKSSILYVLDNNTHL</sequence>
<keyword evidence="3" id="KW-0349">Heme</keyword>
<dbReference type="SFLD" id="SFLDF00562">
    <property type="entry name" value="HemN-like__clustered_with_heat"/>
    <property type="match status" value="1"/>
</dbReference>
<dbReference type="SMART" id="SM00729">
    <property type="entry name" value="Elp3"/>
    <property type="match status" value="1"/>
</dbReference>
<reference evidence="12 13" key="1">
    <citation type="journal article" date="2017" name="PLoS Biol.">
        <title>The sea cucumber genome provides insights into morphological evolution and visceral regeneration.</title>
        <authorList>
            <person name="Zhang X."/>
            <person name="Sun L."/>
            <person name="Yuan J."/>
            <person name="Sun Y."/>
            <person name="Gao Y."/>
            <person name="Zhang L."/>
            <person name="Li S."/>
            <person name="Dai H."/>
            <person name="Hamel J.F."/>
            <person name="Liu C."/>
            <person name="Yu Y."/>
            <person name="Liu S."/>
            <person name="Lin W."/>
            <person name="Guo K."/>
            <person name="Jin S."/>
            <person name="Xu P."/>
            <person name="Storey K.B."/>
            <person name="Huan P."/>
            <person name="Zhang T."/>
            <person name="Zhou Y."/>
            <person name="Zhang J."/>
            <person name="Lin C."/>
            <person name="Li X."/>
            <person name="Xing L."/>
            <person name="Huo D."/>
            <person name="Sun M."/>
            <person name="Wang L."/>
            <person name="Mercier A."/>
            <person name="Li F."/>
            <person name="Yang H."/>
            <person name="Xiang J."/>
        </authorList>
    </citation>
    <scope>NUCLEOTIDE SEQUENCE [LARGE SCALE GENOMIC DNA]</scope>
    <source>
        <strain evidence="12">Shaxun</strain>
        <tissue evidence="12">Muscle</tissue>
    </source>
</reference>
<dbReference type="GO" id="GO:0046872">
    <property type="term" value="F:metal ion binding"/>
    <property type="evidence" value="ECO:0007669"/>
    <property type="project" value="UniProtKB-KW"/>
</dbReference>
<dbReference type="InterPro" id="IPR007197">
    <property type="entry name" value="rSAM"/>
</dbReference>
<dbReference type="InterPro" id="IPR013785">
    <property type="entry name" value="Aldolase_TIM"/>
</dbReference>
<dbReference type="AlphaFoldDB" id="A0A2G8K1J3"/>
<name>A0A2G8K1J3_STIJA</name>
<keyword evidence="4" id="KW-0949">S-adenosyl-L-methionine</keyword>
<evidence type="ECO:0000259" key="11">
    <source>
        <dbReference type="PROSITE" id="PS51918"/>
    </source>
</evidence>
<dbReference type="PANTHER" id="PTHR13932:SF5">
    <property type="entry name" value="RADICAL S-ADENOSYL METHIONINE DOMAIN-CONTAINING PROTEIN 1, MITOCHONDRIAL"/>
    <property type="match status" value="1"/>
</dbReference>
<evidence type="ECO:0000256" key="8">
    <source>
        <dbReference type="ARBA" id="ARBA00023186"/>
    </source>
</evidence>
<dbReference type="GO" id="GO:0004109">
    <property type="term" value="F:coproporphyrinogen oxidase activity"/>
    <property type="evidence" value="ECO:0007669"/>
    <property type="project" value="InterPro"/>
</dbReference>
<accession>A0A2G8K1J3</accession>
<dbReference type="EMBL" id="MRZV01000984">
    <property type="protein sequence ID" value="PIK41850.1"/>
    <property type="molecule type" value="Genomic_DNA"/>
</dbReference>
<comment type="similarity">
    <text evidence="1">Belongs to the anaerobic coproporphyrinogen-III oxidase family. HemW subfamily.</text>
</comment>
<dbReference type="Gene3D" id="3.20.20.70">
    <property type="entry name" value="Aldolase class I"/>
    <property type="match status" value="1"/>
</dbReference>
<dbReference type="NCBIfam" id="TIGR00539">
    <property type="entry name" value="hemN_rel"/>
    <property type="match status" value="1"/>
</dbReference>
<dbReference type="InterPro" id="IPR006638">
    <property type="entry name" value="Elp3/MiaA/NifB-like_rSAM"/>
</dbReference>
<evidence type="ECO:0000313" key="13">
    <source>
        <dbReference type="Proteomes" id="UP000230750"/>
    </source>
</evidence>
<dbReference type="GO" id="GO:0005739">
    <property type="term" value="C:mitochondrion"/>
    <property type="evidence" value="ECO:0007669"/>
    <property type="project" value="TreeGrafter"/>
</dbReference>
<dbReference type="GO" id="GO:0006779">
    <property type="term" value="P:porphyrin-containing compound biosynthetic process"/>
    <property type="evidence" value="ECO:0007669"/>
    <property type="project" value="InterPro"/>
</dbReference>
<dbReference type="InterPro" id="IPR010723">
    <property type="entry name" value="HemN_C"/>
</dbReference>
<dbReference type="Pfam" id="PF06969">
    <property type="entry name" value="HemN_C"/>
    <property type="match status" value="1"/>
</dbReference>
<dbReference type="SUPFAM" id="SSF102114">
    <property type="entry name" value="Radical SAM enzymes"/>
    <property type="match status" value="1"/>
</dbReference>
<organism evidence="12 13">
    <name type="scientific">Stichopus japonicus</name>
    <name type="common">Sea cucumber</name>
    <dbReference type="NCBI Taxonomy" id="307972"/>
    <lineage>
        <taxon>Eukaryota</taxon>
        <taxon>Metazoa</taxon>
        <taxon>Echinodermata</taxon>
        <taxon>Eleutherozoa</taxon>
        <taxon>Echinozoa</taxon>
        <taxon>Holothuroidea</taxon>
        <taxon>Aspidochirotacea</taxon>
        <taxon>Aspidochirotida</taxon>
        <taxon>Stichopodidae</taxon>
        <taxon>Apostichopus</taxon>
    </lineage>
</organism>
<dbReference type="OrthoDB" id="431409at2759"/>
<dbReference type="STRING" id="307972.A0A2G8K1J3"/>
<evidence type="ECO:0000256" key="6">
    <source>
        <dbReference type="ARBA" id="ARBA00023004"/>
    </source>
</evidence>
<proteinExistence type="inferred from homology"/>
<comment type="function">
    <text evidence="10">May be a heme chaperone, appears to bind heme. Homologous bacterial proteins do not have oxygen-independent coproporphyrinogen-III oxidase activity. Binds 1 [4Fe-4S] cluster. The cluster is coordinated with 3 cysteines and an exchangeable S-adenosyl-L-methionine.</text>
</comment>
<evidence type="ECO:0000256" key="2">
    <source>
        <dbReference type="ARBA" id="ARBA00014678"/>
    </source>
</evidence>
<evidence type="ECO:0000256" key="5">
    <source>
        <dbReference type="ARBA" id="ARBA00022723"/>
    </source>
</evidence>
<evidence type="ECO:0000256" key="3">
    <source>
        <dbReference type="ARBA" id="ARBA00022617"/>
    </source>
</evidence>
<feature type="domain" description="Radical SAM core" evidence="11">
    <location>
        <begin position="37"/>
        <end position="273"/>
    </location>
</feature>
<protein>
    <recommendedName>
        <fullName evidence="2">Radical S-adenosyl methionine domain-containing protein 1, mitochondrial</fullName>
    </recommendedName>
    <alternativeName>
        <fullName evidence="9">Putative heme chaperone</fullName>
    </alternativeName>
</protein>
<evidence type="ECO:0000256" key="7">
    <source>
        <dbReference type="ARBA" id="ARBA00023014"/>
    </source>
</evidence>
<dbReference type="InterPro" id="IPR034505">
    <property type="entry name" value="Coproporphyrinogen-III_oxidase"/>
</dbReference>
<dbReference type="Pfam" id="PF04055">
    <property type="entry name" value="Radical_SAM"/>
    <property type="match status" value="1"/>
</dbReference>
<evidence type="ECO:0000256" key="4">
    <source>
        <dbReference type="ARBA" id="ARBA00022691"/>
    </source>
</evidence>
<keyword evidence="13" id="KW-1185">Reference proteome</keyword>
<gene>
    <name evidence="12" type="ORF">BSL78_21301</name>
</gene>
<dbReference type="CDD" id="cd01335">
    <property type="entry name" value="Radical_SAM"/>
    <property type="match status" value="1"/>
</dbReference>
<dbReference type="SFLD" id="SFLDS00029">
    <property type="entry name" value="Radical_SAM"/>
    <property type="match status" value="1"/>
</dbReference>
<keyword evidence="5" id="KW-0479">Metal-binding</keyword>
<dbReference type="InterPro" id="IPR004559">
    <property type="entry name" value="HemW-like"/>
</dbReference>
<dbReference type="SFLD" id="SFLDG01065">
    <property type="entry name" value="anaerobic_coproporphyrinogen-I"/>
    <property type="match status" value="1"/>
</dbReference>
<keyword evidence="7" id="KW-0411">Iron-sulfur</keyword>
<dbReference type="InterPro" id="IPR058240">
    <property type="entry name" value="rSAM_sf"/>
</dbReference>